<dbReference type="NCBIfam" id="TIGR02134">
    <property type="entry name" value="transald_staph"/>
    <property type="match status" value="1"/>
</dbReference>
<dbReference type="InterPro" id="IPR011861">
    <property type="entry name" value="Transald_staph-type"/>
</dbReference>
<dbReference type="InterPro" id="IPR013785">
    <property type="entry name" value="Aldolase_TIM"/>
</dbReference>
<evidence type="ECO:0000313" key="2">
    <source>
        <dbReference type="EMBL" id="MFC6385764.1"/>
    </source>
</evidence>
<reference evidence="3" key="1">
    <citation type="journal article" date="2019" name="Int. J. Syst. Evol. Microbiol.">
        <title>The Global Catalogue of Microorganisms (GCM) 10K type strain sequencing project: providing services to taxonomists for standard genome sequencing and annotation.</title>
        <authorList>
            <consortium name="The Broad Institute Genomics Platform"/>
            <consortium name="The Broad Institute Genome Sequencing Center for Infectious Disease"/>
            <person name="Wu L."/>
            <person name="Ma J."/>
        </authorList>
    </citation>
    <scope>NUCLEOTIDE SEQUENCE [LARGE SCALE GENOMIC DNA]</scope>
    <source>
        <strain evidence="3">CCUG 42001</strain>
    </source>
</reference>
<name>A0ABW1WC63_9BACL</name>
<gene>
    <name evidence="2" type="ORF">ACFP7A_04045</name>
</gene>
<dbReference type="EMBL" id="JBHSTQ010000003">
    <property type="protein sequence ID" value="MFC6385764.1"/>
    <property type="molecule type" value="Genomic_DNA"/>
</dbReference>
<organism evidence="2 3">
    <name type="scientific">Sporolactobacillus kofuensis</name>
    <dbReference type="NCBI Taxonomy" id="269672"/>
    <lineage>
        <taxon>Bacteria</taxon>
        <taxon>Bacillati</taxon>
        <taxon>Bacillota</taxon>
        <taxon>Bacilli</taxon>
        <taxon>Bacillales</taxon>
        <taxon>Sporolactobacillaceae</taxon>
        <taxon>Sporolactobacillus</taxon>
    </lineage>
</organism>
<keyword evidence="1" id="KW-0704">Schiff base</keyword>
<dbReference type="Proteomes" id="UP001596267">
    <property type="component" value="Unassembled WGS sequence"/>
</dbReference>
<dbReference type="Pfam" id="PF00923">
    <property type="entry name" value="TAL_FSA"/>
    <property type="match status" value="1"/>
</dbReference>
<keyword evidence="3" id="KW-1185">Reference proteome</keyword>
<dbReference type="SUPFAM" id="SSF51569">
    <property type="entry name" value="Aldolase"/>
    <property type="match status" value="1"/>
</dbReference>
<evidence type="ECO:0000313" key="3">
    <source>
        <dbReference type="Proteomes" id="UP001596267"/>
    </source>
</evidence>
<dbReference type="PANTHER" id="PTHR10683:SF40">
    <property type="entry name" value="FRUCTOSE-6-PHOSPHATE ALDOLASE 1-RELATED"/>
    <property type="match status" value="1"/>
</dbReference>
<comment type="caution">
    <text evidence="2">The sequence shown here is derived from an EMBL/GenBank/DDBJ whole genome shotgun (WGS) entry which is preliminary data.</text>
</comment>
<protein>
    <submittedName>
        <fullName evidence="2">Transaldolase</fullName>
        <ecNumber evidence="2">2.2.1.2</ecNumber>
    </submittedName>
</protein>
<dbReference type="InterPro" id="IPR001585">
    <property type="entry name" value="TAL/FSA"/>
</dbReference>
<dbReference type="EC" id="2.2.1.2" evidence="2"/>
<dbReference type="PANTHER" id="PTHR10683">
    <property type="entry name" value="TRANSALDOLASE"/>
    <property type="match status" value="1"/>
</dbReference>
<dbReference type="Gene3D" id="3.20.20.70">
    <property type="entry name" value="Aldolase class I"/>
    <property type="match status" value="1"/>
</dbReference>
<keyword evidence="2" id="KW-0808">Transferase</keyword>
<accession>A0ABW1WC63</accession>
<evidence type="ECO:0000256" key="1">
    <source>
        <dbReference type="ARBA" id="ARBA00023270"/>
    </source>
</evidence>
<sequence>MNDLNVKIYADGAVLSDMLSAYESGFVSGFTTNPSLMKKAGVTDYVAFAKDVVEKIPDLPLSFEVFADDFETMEKEAEKIHSFGKNVFIKIPITNTKGESSIPLIKKLEDKGYSLNVTAILTIKQVEETVAALNPDVENIVSVFAGRIADTGVDPIPYMKKSVEICKTKKGANLLWASSRELFNVYEADRLGVDIITCTPEIISKLKKVGTPLEQLSLDTVKGFNKDIQTLGYSIL</sequence>
<dbReference type="RefSeq" id="WP_253052683.1">
    <property type="nucleotide sequence ID" value="NZ_JAMXWN010000002.1"/>
</dbReference>
<dbReference type="GO" id="GO:0004801">
    <property type="term" value="F:transaldolase activity"/>
    <property type="evidence" value="ECO:0007669"/>
    <property type="project" value="UniProtKB-EC"/>
</dbReference>
<proteinExistence type="predicted"/>